<comment type="caution">
    <text evidence="2">The sequence shown here is derived from an EMBL/GenBank/DDBJ whole genome shotgun (WGS) entry which is preliminary data.</text>
</comment>
<reference evidence="2" key="1">
    <citation type="journal article" date="2022" name="bioRxiv">
        <title>Sequencing and chromosome-scale assembly of the giantPleurodeles waltlgenome.</title>
        <authorList>
            <person name="Brown T."/>
            <person name="Elewa A."/>
            <person name="Iarovenko S."/>
            <person name="Subramanian E."/>
            <person name="Araus A.J."/>
            <person name="Petzold A."/>
            <person name="Susuki M."/>
            <person name="Suzuki K.-i.T."/>
            <person name="Hayashi T."/>
            <person name="Toyoda A."/>
            <person name="Oliveira C."/>
            <person name="Osipova E."/>
            <person name="Leigh N.D."/>
            <person name="Simon A."/>
            <person name="Yun M.H."/>
        </authorList>
    </citation>
    <scope>NUCLEOTIDE SEQUENCE</scope>
    <source>
        <strain evidence="2">20211129_DDA</strain>
        <tissue evidence="2">Liver</tissue>
    </source>
</reference>
<gene>
    <name evidence="2" type="ORF">NDU88_004896</name>
</gene>
<feature type="region of interest" description="Disordered" evidence="1">
    <location>
        <begin position="15"/>
        <end position="48"/>
    </location>
</feature>
<protein>
    <submittedName>
        <fullName evidence="2">Uncharacterized protein</fullName>
    </submittedName>
</protein>
<evidence type="ECO:0000313" key="2">
    <source>
        <dbReference type="EMBL" id="KAJ1116690.1"/>
    </source>
</evidence>
<accession>A0AAV7NV22</accession>
<dbReference type="EMBL" id="JANPWB010000012">
    <property type="protein sequence ID" value="KAJ1116690.1"/>
    <property type="molecule type" value="Genomic_DNA"/>
</dbReference>
<keyword evidence="3" id="KW-1185">Reference proteome</keyword>
<evidence type="ECO:0000256" key="1">
    <source>
        <dbReference type="SAM" id="MobiDB-lite"/>
    </source>
</evidence>
<name>A0AAV7NV22_PLEWA</name>
<dbReference type="Proteomes" id="UP001066276">
    <property type="component" value="Chromosome 8"/>
</dbReference>
<organism evidence="2 3">
    <name type="scientific">Pleurodeles waltl</name>
    <name type="common">Iberian ribbed newt</name>
    <dbReference type="NCBI Taxonomy" id="8319"/>
    <lineage>
        <taxon>Eukaryota</taxon>
        <taxon>Metazoa</taxon>
        <taxon>Chordata</taxon>
        <taxon>Craniata</taxon>
        <taxon>Vertebrata</taxon>
        <taxon>Euteleostomi</taxon>
        <taxon>Amphibia</taxon>
        <taxon>Batrachia</taxon>
        <taxon>Caudata</taxon>
        <taxon>Salamandroidea</taxon>
        <taxon>Salamandridae</taxon>
        <taxon>Pleurodelinae</taxon>
        <taxon>Pleurodeles</taxon>
    </lineage>
</organism>
<evidence type="ECO:0000313" key="3">
    <source>
        <dbReference type="Proteomes" id="UP001066276"/>
    </source>
</evidence>
<sequence length="72" mass="8044">MLYCELGRQFFFYTEGEGMRPSPPPPKMPQSLQREQISGGITRPGREDLGRSFCCGALRSSSKSRPRLSSSC</sequence>
<dbReference type="AlphaFoldDB" id="A0AAV7NV22"/>
<proteinExistence type="predicted"/>